<evidence type="ECO:0000313" key="5">
    <source>
        <dbReference type="EMBL" id="KAJ7688180.1"/>
    </source>
</evidence>
<gene>
    <name evidence="5" type="ORF">B0H17DRAFT_1203184</name>
</gene>
<dbReference type="Gene3D" id="2.70.98.10">
    <property type="match status" value="1"/>
</dbReference>
<dbReference type="SUPFAM" id="SSF74650">
    <property type="entry name" value="Galactose mutarotase-like"/>
    <property type="match status" value="1"/>
</dbReference>
<dbReference type="AlphaFoldDB" id="A0AAD7DC49"/>
<dbReference type="GO" id="GO:0016837">
    <property type="term" value="F:carbon-oxygen lyase activity, acting on polysaccharides"/>
    <property type="evidence" value="ECO:0007669"/>
    <property type="project" value="UniProtKB-ARBA"/>
</dbReference>
<organism evidence="5 6">
    <name type="scientific">Mycena rosella</name>
    <name type="common">Pink bonnet</name>
    <name type="synonym">Agaricus rosellus</name>
    <dbReference type="NCBI Taxonomy" id="1033263"/>
    <lineage>
        <taxon>Eukaryota</taxon>
        <taxon>Fungi</taxon>
        <taxon>Dikarya</taxon>
        <taxon>Basidiomycota</taxon>
        <taxon>Agaricomycotina</taxon>
        <taxon>Agaricomycetes</taxon>
        <taxon>Agaricomycetidae</taxon>
        <taxon>Agaricales</taxon>
        <taxon>Marasmiineae</taxon>
        <taxon>Mycenaceae</taxon>
        <taxon>Mycena</taxon>
    </lineage>
</organism>
<dbReference type="Pfam" id="PF02278">
    <property type="entry name" value="Lyase_8"/>
    <property type="match status" value="1"/>
</dbReference>
<name>A0AAD7DC49_MYCRO</name>
<dbReference type="InterPro" id="IPR003159">
    <property type="entry name" value="Lyase_8_central_dom"/>
</dbReference>
<protein>
    <submittedName>
        <fullName evidence="5">Chondroitin AC/alginate lyase</fullName>
    </submittedName>
</protein>
<evidence type="ECO:0000256" key="1">
    <source>
        <dbReference type="ARBA" id="ARBA00006699"/>
    </source>
</evidence>
<evidence type="ECO:0000313" key="6">
    <source>
        <dbReference type="Proteomes" id="UP001221757"/>
    </source>
</evidence>
<sequence length="604" mass="64098">MRAFFIISHILCFSILSQTAPTAPEVPGLASALASITSGACATSTPLSTTSAVSTTVSANATSTAASSTTVSPQPTSTPLDPATAQDIATIHVRRLSNIVGSLTNASSIPSWLSTLQANGQWPDLDYTTGCPAQRANWPAELTRISTMAGGWNGGFPGAEPYVKDPTLRSNISLAMGYWSTNDFTNPACVDSGGTAACPCGTPGLWNTNWSSNIIGTPALVSTTCLLLNDSLIQTELEHCTTITGRAYGTFDHSIHGAGFLTGANTLDVAKIGIHQALLTLNISMLTDACRRGHAELAITTPLRADGIRPDGSFGQEYYTMGTTERTTLTMSSTWKSRPEGPGITNALATLCDVDRWMIYRNVLTGVLHWDFSVLGRFISFPTADFTQATGSIQLSLTKINALGQEWGSDTLENFSTLSTTGTTANAGELTGNRMFYNNDYMDIAAAIDWNLVPGTTVDYGATPLNYAQSQFVGIENFVGGASDGQVGVAAMRRYTNPLTHQLSWQKMWFFLADDVQLVMVANVSSASNATIAFVLDQRRHAGAVVLDSTTVATAASDSFAPDDVRAQSLWHGDVGYAFSAPANSFSLALQVCFKSERNKGIGQ</sequence>
<feature type="chain" id="PRO_5041926638" evidence="2">
    <location>
        <begin position="20"/>
        <end position="604"/>
    </location>
</feature>
<dbReference type="Gene3D" id="1.50.10.100">
    <property type="entry name" value="Chondroitin AC/alginate lyase"/>
    <property type="match status" value="1"/>
</dbReference>
<dbReference type="PANTHER" id="PTHR38481:SF1">
    <property type="entry name" value="HYALURONATE LYASE"/>
    <property type="match status" value="1"/>
</dbReference>
<proteinExistence type="inferred from homology"/>
<evidence type="ECO:0000259" key="4">
    <source>
        <dbReference type="Pfam" id="PF08124"/>
    </source>
</evidence>
<evidence type="ECO:0000256" key="2">
    <source>
        <dbReference type="SAM" id="SignalP"/>
    </source>
</evidence>
<accession>A0AAD7DC49</accession>
<dbReference type="SUPFAM" id="SSF48230">
    <property type="entry name" value="Chondroitin AC/alginate lyase"/>
    <property type="match status" value="1"/>
</dbReference>
<dbReference type="GO" id="GO:0005975">
    <property type="term" value="P:carbohydrate metabolic process"/>
    <property type="evidence" value="ECO:0007669"/>
    <property type="project" value="InterPro"/>
</dbReference>
<dbReference type="InterPro" id="IPR012970">
    <property type="entry name" value="Lyase_8_alpha_N"/>
</dbReference>
<dbReference type="PANTHER" id="PTHR38481">
    <property type="entry name" value="HYALURONATE LYASE"/>
    <property type="match status" value="1"/>
</dbReference>
<feature type="signal peptide" evidence="2">
    <location>
        <begin position="1"/>
        <end position="19"/>
    </location>
</feature>
<dbReference type="InterPro" id="IPR014718">
    <property type="entry name" value="GH-type_carb-bd"/>
</dbReference>
<comment type="similarity">
    <text evidence="1">Belongs to the polysaccharide lyase 8 family.</text>
</comment>
<dbReference type="GO" id="GO:0030246">
    <property type="term" value="F:carbohydrate binding"/>
    <property type="evidence" value="ECO:0007669"/>
    <property type="project" value="InterPro"/>
</dbReference>
<comment type="caution">
    <text evidence="5">The sequence shown here is derived from an EMBL/GenBank/DDBJ whole genome shotgun (WGS) entry which is preliminary data.</text>
</comment>
<dbReference type="InterPro" id="IPR038970">
    <property type="entry name" value="Lyase_8"/>
</dbReference>
<feature type="domain" description="Polysaccharide lyase 8 N-terminal alpha-helical" evidence="4">
    <location>
        <begin position="116"/>
        <end position="316"/>
    </location>
</feature>
<dbReference type="InterPro" id="IPR011013">
    <property type="entry name" value="Gal_mutarotase_sf_dom"/>
</dbReference>
<dbReference type="Pfam" id="PF08124">
    <property type="entry name" value="Lyase_8_N"/>
    <property type="match status" value="1"/>
</dbReference>
<keyword evidence="2" id="KW-0732">Signal</keyword>
<keyword evidence="6" id="KW-1185">Reference proteome</keyword>
<feature type="domain" description="Polysaccharide lyase family 8 central" evidence="3">
    <location>
        <begin position="438"/>
        <end position="588"/>
    </location>
</feature>
<dbReference type="Proteomes" id="UP001221757">
    <property type="component" value="Unassembled WGS sequence"/>
</dbReference>
<dbReference type="EMBL" id="JARKIE010000081">
    <property type="protein sequence ID" value="KAJ7688180.1"/>
    <property type="molecule type" value="Genomic_DNA"/>
</dbReference>
<reference evidence="5" key="1">
    <citation type="submission" date="2023-03" db="EMBL/GenBank/DDBJ databases">
        <title>Massive genome expansion in bonnet fungi (Mycena s.s.) driven by repeated elements and novel gene families across ecological guilds.</title>
        <authorList>
            <consortium name="Lawrence Berkeley National Laboratory"/>
            <person name="Harder C.B."/>
            <person name="Miyauchi S."/>
            <person name="Viragh M."/>
            <person name="Kuo A."/>
            <person name="Thoen E."/>
            <person name="Andreopoulos B."/>
            <person name="Lu D."/>
            <person name="Skrede I."/>
            <person name="Drula E."/>
            <person name="Henrissat B."/>
            <person name="Morin E."/>
            <person name="Kohler A."/>
            <person name="Barry K."/>
            <person name="LaButti K."/>
            <person name="Morin E."/>
            <person name="Salamov A."/>
            <person name="Lipzen A."/>
            <person name="Mereny Z."/>
            <person name="Hegedus B."/>
            <person name="Baldrian P."/>
            <person name="Stursova M."/>
            <person name="Weitz H."/>
            <person name="Taylor A."/>
            <person name="Grigoriev I.V."/>
            <person name="Nagy L.G."/>
            <person name="Martin F."/>
            <person name="Kauserud H."/>
        </authorList>
    </citation>
    <scope>NUCLEOTIDE SEQUENCE</scope>
    <source>
        <strain evidence="5">CBHHK067</strain>
    </source>
</reference>
<dbReference type="GO" id="GO:0005576">
    <property type="term" value="C:extracellular region"/>
    <property type="evidence" value="ECO:0007669"/>
    <property type="project" value="InterPro"/>
</dbReference>
<keyword evidence="5" id="KW-0456">Lyase</keyword>
<evidence type="ECO:0000259" key="3">
    <source>
        <dbReference type="Pfam" id="PF02278"/>
    </source>
</evidence>
<dbReference type="InterPro" id="IPR008929">
    <property type="entry name" value="Chondroitin_lyas"/>
</dbReference>